<dbReference type="RefSeq" id="XP_013017982.1">
    <property type="nucleotide sequence ID" value="XM_013162528.1"/>
</dbReference>
<dbReference type="Pfam" id="PF13831">
    <property type="entry name" value="PHD_2"/>
    <property type="match status" value="1"/>
</dbReference>
<evidence type="ECO:0000256" key="5">
    <source>
        <dbReference type="PROSITE-ProRule" id="PRU00146"/>
    </source>
</evidence>
<proteinExistence type="predicted"/>
<gene>
    <name evidence="10" type="ORF">SOCG_00108</name>
</gene>
<name>S9RE31_SCHOY</name>
<dbReference type="PROSITE" id="PS51805">
    <property type="entry name" value="EPHD"/>
    <property type="match status" value="1"/>
</dbReference>
<dbReference type="AlphaFoldDB" id="S9RE31"/>
<dbReference type="OrthoDB" id="20839at2759"/>
<protein>
    <submittedName>
        <fullName evidence="10">Histone acetyltransferase complex subunit Nto1</fullName>
    </submittedName>
</protein>
<dbReference type="EMBL" id="KE503207">
    <property type="protein sequence ID" value="EPX72344.1"/>
    <property type="molecule type" value="Genomic_DNA"/>
</dbReference>
<dbReference type="InterPro" id="IPR050701">
    <property type="entry name" value="Histone_Mod_Regulator"/>
</dbReference>
<dbReference type="HOGENOM" id="CLU_363352_0_0_1"/>
<dbReference type="Gene3D" id="3.30.40.10">
    <property type="entry name" value="Zinc/RING finger domain, C3HC4 (zinc finger)"/>
    <property type="match status" value="2"/>
</dbReference>
<dbReference type="InterPro" id="IPR019542">
    <property type="entry name" value="Enhancer_polycomb-like_N"/>
</dbReference>
<dbReference type="InterPro" id="IPR013083">
    <property type="entry name" value="Znf_RING/FYVE/PHD"/>
</dbReference>
<dbReference type="OMA" id="CMINKNR"/>
<organism evidence="10 11">
    <name type="scientific">Schizosaccharomyces octosporus (strain yFS286)</name>
    <name type="common">Fission yeast</name>
    <name type="synonym">Octosporomyces octosporus</name>
    <dbReference type="NCBI Taxonomy" id="483514"/>
    <lineage>
        <taxon>Eukaryota</taxon>
        <taxon>Fungi</taxon>
        <taxon>Dikarya</taxon>
        <taxon>Ascomycota</taxon>
        <taxon>Taphrinomycotina</taxon>
        <taxon>Schizosaccharomycetes</taxon>
        <taxon>Schizosaccharomycetales</taxon>
        <taxon>Schizosaccharomycetaceae</taxon>
        <taxon>Schizosaccharomyces</taxon>
    </lineage>
</organism>
<keyword evidence="4" id="KW-0862">Zinc</keyword>
<dbReference type="PANTHER" id="PTHR13793:SF107">
    <property type="entry name" value="BROMODOMAIN-CONTAINING PROTEIN HOMOLOG"/>
    <property type="match status" value="1"/>
</dbReference>
<evidence type="ECO:0000259" key="8">
    <source>
        <dbReference type="PROSITE" id="PS50016"/>
    </source>
</evidence>
<feature type="coiled-coil region" evidence="6">
    <location>
        <begin position="488"/>
        <end position="521"/>
    </location>
</feature>
<dbReference type="Pfam" id="PF13832">
    <property type="entry name" value="zf-HC5HC2H_2"/>
    <property type="match status" value="1"/>
</dbReference>
<keyword evidence="11" id="KW-1185">Reference proteome</keyword>
<feature type="domain" description="PHD-type" evidence="9">
    <location>
        <begin position="248"/>
        <end position="363"/>
    </location>
</feature>
<dbReference type="VEuPathDB" id="FungiDB:SOCG_00108"/>
<reference evidence="10 11" key="1">
    <citation type="journal article" date="2011" name="Science">
        <title>Comparative functional genomics of the fission yeasts.</title>
        <authorList>
            <person name="Rhind N."/>
            <person name="Chen Z."/>
            <person name="Yassour M."/>
            <person name="Thompson D.A."/>
            <person name="Haas B.J."/>
            <person name="Habib N."/>
            <person name="Wapinski I."/>
            <person name="Roy S."/>
            <person name="Lin M.F."/>
            <person name="Heiman D.I."/>
            <person name="Young S.K."/>
            <person name="Furuya K."/>
            <person name="Guo Y."/>
            <person name="Pidoux A."/>
            <person name="Chen H.M."/>
            <person name="Robbertse B."/>
            <person name="Goldberg J.M."/>
            <person name="Aoki K."/>
            <person name="Bayne E.H."/>
            <person name="Berlin A.M."/>
            <person name="Desjardins C.A."/>
            <person name="Dobbs E."/>
            <person name="Dukaj L."/>
            <person name="Fan L."/>
            <person name="FitzGerald M.G."/>
            <person name="French C."/>
            <person name="Gujja S."/>
            <person name="Hansen K."/>
            <person name="Keifenheim D."/>
            <person name="Levin J.Z."/>
            <person name="Mosher R.A."/>
            <person name="Mueller C.A."/>
            <person name="Pfiffner J."/>
            <person name="Priest M."/>
            <person name="Russ C."/>
            <person name="Smialowska A."/>
            <person name="Swoboda P."/>
            <person name="Sykes S.M."/>
            <person name="Vaughn M."/>
            <person name="Vengrova S."/>
            <person name="Yoder R."/>
            <person name="Zeng Q."/>
            <person name="Allshire R."/>
            <person name="Baulcombe D."/>
            <person name="Birren B.W."/>
            <person name="Brown W."/>
            <person name="Ekwall K."/>
            <person name="Kellis M."/>
            <person name="Leatherwood J."/>
            <person name="Levin H."/>
            <person name="Margalit H."/>
            <person name="Martienssen R."/>
            <person name="Nieduszynski C.A."/>
            <person name="Spatafora J.W."/>
            <person name="Friedman N."/>
            <person name="Dalgaard J.Z."/>
            <person name="Baumann P."/>
            <person name="Niki H."/>
            <person name="Regev A."/>
            <person name="Nusbaum C."/>
        </authorList>
    </citation>
    <scope>NUCLEOTIDE SEQUENCE [LARGE SCALE GENOMIC DNA]</scope>
    <source>
        <strain evidence="11">yFS286</strain>
    </source>
</reference>
<evidence type="ECO:0000256" key="7">
    <source>
        <dbReference type="SAM" id="MobiDB-lite"/>
    </source>
</evidence>
<feature type="compositionally biased region" description="Basic and acidic residues" evidence="7">
    <location>
        <begin position="753"/>
        <end position="769"/>
    </location>
</feature>
<feature type="domain" description="PHD-type" evidence="8">
    <location>
        <begin position="194"/>
        <end position="244"/>
    </location>
</feature>
<evidence type="ECO:0000313" key="10">
    <source>
        <dbReference type="EMBL" id="EPX72344.1"/>
    </source>
</evidence>
<sequence length="769" mass="88885">MQAISNTLDGPSFLRPEDLAFQPREEISYRVFYPDLRTDEPLEIVEDRYPEYSGIDSSLFAYQPPSSYVVKTLPEAKVENIKVVDYHTESLPPKIKACGYNTSTKLELPENRFERFIAKDPHDDENFPVSYDLDELDAMWLIYYNESRACSDPTWRPLSHEFLEIALTVIARHWLLLDAWIPKTEPVRIEDELDGRCVICNESDCETSNVIIFCDNCNMAVHQNCYGIPFVPEGQWFCKRCLLAASDVISCVCCPDRDGAFRTTIDGRWCHTICGMAVPEISFHDTSRLDLVRDFYDIPKSRWKLVCCVCKLRWGACVQCSEKSCYTAFHITCARRAGFYYKLHAPYGNYSQAEVECFCDRHTLPSHLDGALHRLYPLAVQYYRRMAYDVPLNYVACRAPSLVPEEPWNFRPLPRYIVEKVTSTLKDMHLDDNTNEISSIIIDICKYYQMKRKYRRDAPLLRSQRLADELANLPVNATKRREDFLGIAQRLREQYRELMSLVELTARRQRVKSELSQLRKRILTVVYFPLQKIIEDTFEKIQQLDKDGLFTFPLEHGWVGWISLKQLILSYDVDDLYTLENYLSQIWNIDGLIQSIDDMERLTAVVQLAQQFEPKAKEILEGARQSSEALKKDNLGNLSFPSLKLDGLECIAWPDCFVDTTEQAKLETPSEETFNNLESFVMNLSSEEKYGRFQLSDLKPSIQNEKINDSIKEPHAATRGVLQEIVTENQKSDAQMEGSLNKHVDGSGVPPIAERRTRSMTKDNEPDEP</sequence>
<dbReference type="Proteomes" id="UP000016088">
    <property type="component" value="Unassembled WGS sequence"/>
</dbReference>
<keyword evidence="3 5" id="KW-0863">Zinc-finger</keyword>
<keyword evidence="1" id="KW-0479">Metal-binding</keyword>
<dbReference type="PROSITE" id="PS50016">
    <property type="entry name" value="ZF_PHD_2"/>
    <property type="match status" value="1"/>
</dbReference>
<dbReference type="eggNOG" id="KOG0955">
    <property type="taxonomic scope" value="Eukaryota"/>
</dbReference>
<dbReference type="InterPro" id="IPR001965">
    <property type="entry name" value="Znf_PHD"/>
</dbReference>
<dbReference type="InterPro" id="IPR011011">
    <property type="entry name" value="Znf_FYVE_PHD"/>
</dbReference>
<dbReference type="GO" id="GO:0032991">
    <property type="term" value="C:protein-containing complex"/>
    <property type="evidence" value="ECO:0007669"/>
    <property type="project" value="UniProtKB-ARBA"/>
</dbReference>
<dbReference type="GO" id="GO:0008270">
    <property type="term" value="F:zinc ion binding"/>
    <property type="evidence" value="ECO:0007669"/>
    <property type="project" value="UniProtKB-KW"/>
</dbReference>
<dbReference type="SUPFAM" id="SSF57903">
    <property type="entry name" value="FYVE/PHD zinc finger"/>
    <property type="match status" value="1"/>
</dbReference>
<dbReference type="GO" id="GO:0006357">
    <property type="term" value="P:regulation of transcription by RNA polymerase II"/>
    <property type="evidence" value="ECO:0007669"/>
    <property type="project" value="TreeGrafter"/>
</dbReference>
<evidence type="ECO:0000313" key="11">
    <source>
        <dbReference type="Proteomes" id="UP000016088"/>
    </source>
</evidence>
<feature type="region of interest" description="Disordered" evidence="7">
    <location>
        <begin position="729"/>
        <end position="769"/>
    </location>
</feature>
<evidence type="ECO:0000256" key="3">
    <source>
        <dbReference type="ARBA" id="ARBA00022771"/>
    </source>
</evidence>
<dbReference type="Pfam" id="PF10513">
    <property type="entry name" value="EPL1"/>
    <property type="match status" value="1"/>
</dbReference>
<evidence type="ECO:0000256" key="2">
    <source>
        <dbReference type="ARBA" id="ARBA00022737"/>
    </source>
</evidence>
<evidence type="ECO:0000256" key="1">
    <source>
        <dbReference type="ARBA" id="ARBA00022723"/>
    </source>
</evidence>
<evidence type="ECO:0000256" key="4">
    <source>
        <dbReference type="ARBA" id="ARBA00022833"/>
    </source>
</evidence>
<dbReference type="PANTHER" id="PTHR13793">
    <property type="entry name" value="PHD FINGER PROTEINS"/>
    <property type="match status" value="1"/>
</dbReference>
<dbReference type="GO" id="GO:0016740">
    <property type="term" value="F:transferase activity"/>
    <property type="evidence" value="ECO:0007669"/>
    <property type="project" value="UniProtKB-KW"/>
</dbReference>
<dbReference type="InterPro" id="IPR019787">
    <property type="entry name" value="Znf_PHD-finger"/>
</dbReference>
<evidence type="ECO:0000259" key="9">
    <source>
        <dbReference type="PROSITE" id="PS51805"/>
    </source>
</evidence>
<keyword evidence="6" id="KW-0175">Coiled coil</keyword>
<accession>S9RE31</accession>
<dbReference type="CDD" id="cd15492">
    <property type="entry name" value="PHD_BRPF_JADE_like"/>
    <property type="match status" value="1"/>
</dbReference>
<dbReference type="GeneID" id="25029092"/>
<evidence type="ECO:0000256" key="6">
    <source>
        <dbReference type="SAM" id="Coils"/>
    </source>
</evidence>
<dbReference type="InterPro" id="IPR034732">
    <property type="entry name" value="EPHD"/>
</dbReference>
<dbReference type="SMART" id="SM00249">
    <property type="entry name" value="PHD"/>
    <property type="match status" value="2"/>
</dbReference>
<keyword evidence="2" id="KW-0677">Repeat</keyword>